<dbReference type="Gene3D" id="3.60.130.10">
    <property type="entry name" value="Clavaminate synthase-like"/>
    <property type="match status" value="1"/>
</dbReference>
<keyword evidence="4" id="KW-0479">Metal-binding</keyword>
<dbReference type="STRING" id="796925.A0A137P9N6"/>
<proteinExistence type="inferred from homology"/>
<evidence type="ECO:0000313" key="11">
    <source>
        <dbReference type="EMBL" id="KXN71709.1"/>
    </source>
</evidence>
<keyword evidence="5" id="KW-0124">Carnitine biosynthesis</keyword>
<feature type="domain" description="Gamma-butyrobetaine hydroxylase-like N-terminal" evidence="10">
    <location>
        <begin position="61"/>
        <end position="134"/>
    </location>
</feature>
<dbReference type="PANTHER" id="PTHR10696">
    <property type="entry name" value="GAMMA-BUTYROBETAINE HYDROXYLASE-RELATED"/>
    <property type="match status" value="1"/>
</dbReference>
<dbReference type="Proteomes" id="UP000070444">
    <property type="component" value="Unassembled WGS sequence"/>
</dbReference>
<dbReference type="EMBL" id="KQ964469">
    <property type="protein sequence ID" value="KXN71709.1"/>
    <property type="molecule type" value="Genomic_DNA"/>
</dbReference>
<evidence type="ECO:0000256" key="8">
    <source>
        <dbReference type="ARBA" id="ARBA00023004"/>
    </source>
</evidence>
<evidence type="ECO:0000256" key="5">
    <source>
        <dbReference type="ARBA" id="ARBA00022873"/>
    </source>
</evidence>
<dbReference type="OMA" id="VHITWPN"/>
<evidence type="ECO:0000259" key="9">
    <source>
        <dbReference type="Pfam" id="PF02668"/>
    </source>
</evidence>
<keyword evidence="6" id="KW-0223">Dioxygenase</keyword>
<evidence type="ECO:0000256" key="7">
    <source>
        <dbReference type="ARBA" id="ARBA00023002"/>
    </source>
</evidence>
<evidence type="ECO:0000256" key="6">
    <source>
        <dbReference type="ARBA" id="ARBA00022964"/>
    </source>
</evidence>
<comment type="similarity">
    <text evidence="3">Belongs to the gamma-BBH/TMLD family.</text>
</comment>
<dbReference type="Pfam" id="PF02668">
    <property type="entry name" value="TauD"/>
    <property type="match status" value="1"/>
</dbReference>
<protein>
    <submittedName>
        <fullName evidence="11">Clavaminate synthase-like protein</fullName>
    </submittedName>
</protein>
<comment type="cofactor">
    <cofactor evidence="2">
        <name>L-ascorbate</name>
        <dbReference type="ChEBI" id="CHEBI:38290"/>
    </cofactor>
</comment>
<feature type="domain" description="TauD/TfdA-like" evidence="9">
    <location>
        <begin position="168"/>
        <end position="404"/>
    </location>
</feature>
<keyword evidence="7" id="KW-0560">Oxidoreductase</keyword>
<dbReference type="InterPro" id="IPR038492">
    <property type="entry name" value="GBBH-like_N_sf"/>
</dbReference>
<dbReference type="GO" id="GO:0046872">
    <property type="term" value="F:metal ion binding"/>
    <property type="evidence" value="ECO:0007669"/>
    <property type="project" value="UniProtKB-KW"/>
</dbReference>
<evidence type="ECO:0000256" key="1">
    <source>
        <dbReference type="ARBA" id="ARBA00001954"/>
    </source>
</evidence>
<keyword evidence="12" id="KW-1185">Reference proteome</keyword>
<dbReference type="InterPro" id="IPR010376">
    <property type="entry name" value="GBBH-like_N"/>
</dbReference>
<dbReference type="OrthoDB" id="406634at2759"/>
<dbReference type="Gene3D" id="3.30.2020.30">
    <property type="match status" value="1"/>
</dbReference>
<organism evidence="11 12">
    <name type="scientific">Conidiobolus coronatus (strain ATCC 28846 / CBS 209.66 / NRRL 28638)</name>
    <name type="common">Delacroixia coronata</name>
    <dbReference type="NCBI Taxonomy" id="796925"/>
    <lineage>
        <taxon>Eukaryota</taxon>
        <taxon>Fungi</taxon>
        <taxon>Fungi incertae sedis</taxon>
        <taxon>Zoopagomycota</taxon>
        <taxon>Entomophthoromycotina</taxon>
        <taxon>Entomophthoromycetes</taxon>
        <taxon>Entomophthorales</taxon>
        <taxon>Ancylistaceae</taxon>
        <taxon>Conidiobolus</taxon>
    </lineage>
</organism>
<dbReference type="InterPro" id="IPR003819">
    <property type="entry name" value="TauD/TfdA-like"/>
</dbReference>
<evidence type="ECO:0000256" key="3">
    <source>
        <dbReference type="ARBA" id="ARBA00008654"/>
    </source>
</evidence>
<evidence type="ECO:0000313" key="12">
    <source>
        <dbReference type="Proteomes" id="UP000070444"/>
    </source>
</evidence>
<dbReference type="GO" id="GO:0045329">
    <property type="term" value="P:carnitine biosynthetic process"/>
    <property type="evidence" value="ECO:0007669"/>
    <property type="project" value="UniProtKB-KW"/>
</dbReference>
<dbReference type="AlphaFoldDB" id="A0A137P9N6"/>
<accession>A0A137P9N6</accession>
<dbReference type="PANTHER" id="PTHR10696:SF25">
    <property type="entry name" value="OXIDOREDUCTASE AIM17-RELATED"/>
    <property type="match status" value="1"/>
</dbReference>
<name>A0A137P9N6_CONC2</name>
<dbReference type="InterPro" id="IPR050411">
    <property type="entry name" value="AlphaKG_dependent_hydroxylases"/>
</dbReference>
<dbReference type="InterPro" id="IPR042098">
    <property type="entry name" value="TauD-like_sf"/>
</dbReference>
<dbReference type="Pfam" id="PF06155">
    <property type="entry name" value="GBBH-like_N"/>
    <property type="match status" value="1"/>
</dbReference>
<dbReference type="GO" id="GO:0005739">
    <property type="term" value="C:mitochondrion"/>
    <property type="evidence" value="ECO:0007669"/>
    <property type="project" value="TreeGrafter"/>
</dbReference>
<evidence type="ECO:0000256" key="4">
    <source>
        <dbReference type="ARBA" id="ARBA00022723"/>
    </source>
</evidence>
<gene>
    <name evidence="11" type="ORF">CONCODRAFT_5596</name>
</gene>
<keyword evidence="8" id="KW-0408">Iron</keyword>
<dbReference type="GO" id="GO:0016706">
    <property type="term" value="F:2-oxoglutarate-dependent dioxygenase activity"/>
    <property type="evidence" value="ECO:0007669"/>
    <property type="project" value="UniProtKB-ARBA"/>
</dbReference>
<reference evidence="11 12" key="1">
    <citation type="journal article" date="2015" name="Genome Biol. Evol.">
        <title>Phylogenomic analyses indicate that early fungi evolved digesting cell walls of algal ancestors of land plants.</title>
        <authorList>
            <person name="Chang Y."/>
            <person name="Wang S."/>
            <person name="Sekimoto S."/>
            <person name="Aerts A.L."/>
            <person name="Choi C."/>
            <person name="Clum A."/>
            <person name="LaButti K.M."/>
            <person name="Lindquist E.A."/>
            <person name="Yee Ngan C."/>
            <person name="Ohm R.A."/>
            <person name="Salamov A.A."/>
            <person name="Grigoriev I.V."/>
            <person name="Spatafora J.W."/>
            <person name="Berbee M.L."/>
        </authorList>
    </citation>
    <scope>NUCLEOTIDE SEQUENCE [LARGE SCALE GENOMIC DNA]</scope>
    <source>
        <strain evidence="11 12">NRRL 28638</strain>
    </source>
</reference>
<evidence type="ECO:0000256" key="2">
    <source>
        <dbReference type="ARBA" id="ARBA00001961"/>
    </source>
</evidence>
<dbReference type="FunFam" id="3.60.130.10:FF:000001">
    <property type="entry name" value="Trimethyllysine dioxygenase, mitochondrial"/>
    <property type="match status" value="1"/>
</dbReference>
<dbReference type="CDD" id="cd00250">
    <property type="entry name" value="CAS_like"/>
    <property type="match status" value="1"/>
</dbReference>
<sequence length="421" mass="48120">MLVNTIQNSLKHLNRSALSQALNQSKKCSFSTTKLTSFKLTTPFLTNSLKQVNDELVIGDNLKVNKSWLRDHCKCENCIHPSNQQKLHSSCNVHTNPTITQMSSTGNQLKITWAPNSIQQRDEAHESIYDLDWIKNHFDADIEHDPFISKGSSKAWDINSLPVKDIYLNYEEFMNDNKVWGDAINNLAKYGLCFIRGAPLKEDSVTQIGSKIGNIMNTFYGLSWNVKSEANAKNIAYTSLDLGLHMDLLYFESPPGIQLLHCLTNEAKGGDSLFVDGYKAIEYVKEHHPESFEILQSVPIPFHYLNDGRYYRYTRPTIKSNPNEHYDLFFAPPFQGPIVPPKDIPLSKLYTALSQFSAALHQPQNLYQVKMNAGDCVLFANRRVLHGRTEFDPSTGDRWLKGTYVSWDDFKNKFRTLHYNN</sequence>
<comment type="cofactor">
    <cofactor evidence="1">
        <name>Fe(2+)</name>
        <dbReference type="ChEBI" id="CHEBI:29033"/>
    </cofactor>
</comment>
<dbReference type="SUPFAM" id="SSF51197">
    <property type="entry name" value="Clavaminate synthase-like"/>
    <property type="match status" value="1"/>
</dbReference>
<evidence type="ECO:0000259" key="10">
    <source>
        <dbReference type="Pfam" id="PF06155"/>
    </source>
</evidence>